<dbReference type="HOGENOM" id="CLU_095321_3_0_5"/>
<evidence type="ECO:0000256" key="11">
    <source>
        <dbReference type="ARBA" id="ARBA00023136"/>
    </source>
</evidence>
<evidence type="ECO:0000256" key="1">
    <source>
        <dbReference type="ARBA" id="ARBA00001970"/>
    </source>
</evidence>
<evidence type="ECO:0000313" key="15">
    <source>
        <dbReference type="EMBL" id="ABS66435.1"/>
    </source>
</evidence>
<keyword evidence="4" id="KW-1003">Cell membrane</keyword>
<dbReference type="PANTHER" id="PTHR30529">
    <property type="entry name" value="CYTOCHROME B561"/>
    <property type="match status" value="1"/>
</dbReference>
<protein>
    <submittedName>
        <fullName evidence="15">Cytochrome B561</fullName>
    </submittedName>
</protein>
<evidence type="ECO:0000256" key="8">
    <source>
        <dbReference type="ARBA" id="ARBA00022982"/>
    </source>
</evidence>
<dbReference type="PANTHER" id="PTHR30529:SF1">
    <property type="entry name" value="CYTOCHROME B561 HOMOLOG 2"/>
    <property type="match status" value="1"/>
</dbReference>
<evidence type="ECO:0000313" key="16">
    <source>
        <dbReference type="Proteomes" id="UP000002417"/>
    </source>
</evidence>
<keyword evidence="7" id="KW-0479">Metal-binding</keyword>
<dbReference type="Proteomes" id="UP000002417">
    <property type="component" value="Chromosome"/>
</dbReference>
<keyword evidence="16" id="KW-1185">Reference proteome</keyword>
<dbReference type="GO" id="GO:0020037">
    <property type="term" value="F:heme binding"/>
    <property type="evidence" value="ECO:0007669"/>
    <property type="project" value="TreeGrafter"/>
</dbReference>
<feature type="transmembrane region" description="Helical" evidence="13">
    <location>
        <begin position="24"/>
        <end position="43"/>
    </location>
</feature>
<dbReference type="STRING" id="78245.Xaut_1186"/>
<feature type="transmembrane region" description="Helical" evidence="13">
    <location>
        <begin position="94"/>
        <end position="121"/>
    </location>
</feature>
<dbReference type="InterPro" id="IPR011577">
    <property type="entry name" value="Cyt_b561_bac/Ni-Hgenase"/>
</dbReference>
<proteinExistence type="inferred from homology"/>
<dbReference type="Pfam" id="PF01292">
    <property type="entry name" value="Ni_hydr_CYTB"/>
    <property type="match status" value="1"/>
</dbReference>
<dbReference type="GO" id="GO:0009055">
    <property type="term" value="F:electron transfer activity"/>
    <property type="evidence" value="ECO:0007669"/>
    <property type="project" value="InterPro"/>
</dbReference>
<dbReference type="GO" id="GO:0046872">
    <property type="term" value="F:metal ion binding"/>
    <property type="evidence" value="ECO:0007669"/>
    <property type="project" value="UniProtKB-KW"/>
</dbReference>
<feature type="transmembrane region" description="Helical" evidence="13">
    <location>
        <begin position="155"/>
        <end position="178"/>
    </location>
</feature>
<dbReference type="SUPFAM" id="SSF81342">
    <property type="entry name" value="Transmembrane di-heme cytochromes"/>
    <property type="match status" value="1"/>
</dbReference>
<evidence type="ECO:0000256" key="2">
    <source>
        <dbReference type="ARBA" id="ARBA00004651"/>
    </source>
</evidence>
<accession>A7IEJ2</accession>
<dbReference type="eggNOG" id="COG3038">
    <property type="taxonomic scope" value="Bacteria"/>
</dbReference>
<evidence type="ECO:0000256" key="10">
    <source>
        <dbReference type="ARBA" id="ARBA00023004"/>
    </source>
</evidence>
<dbReference type="InterPro" id="IPR016174">
    <property type="entry name" value="Di-haem_cyt_TM"/>
</dbReference>
<evidence type="ECO:0000256" key="7">
    <source>
        <dbReference type="ARBA" id="ARBA00022723"/>
    </source>
</evidence>
<name>A7IEJ2_XANP2</name>
<sequence>MNQNKEAHVAVDPKLSRYGAPLRAIHWLTVLSIIVVFGITYLEGFFARGTPARELIWWTHISVGLLLIALVAVRIPVRIFGPTPPASAQISRPVAIASHIVHGLLYLLLIATPFVGIYLAFLRGNEVSFFSLFTIPSPIAPDRPMARQVQEVHEWLANGLVILAFLHAAAAVVHHVLLKDDVLKRMLPERVAP</sequence>
<evidence type="ECO:0000256" key="4">
    <source>
        <dbReference type="ARBA" id="ARBA00022475"/>
    </source>
</evidence>
<reference evidence="15 16" key="1">
    <citation type="submission" date="2007-07" db="EMBL/GenBank/DDBJ databases">
        <title>Complete sequence of chromosome of Xanthobacter autotrophicus Py2.</title>
        <authorList>
            <consortium name="US DOE Joint Genome Institute"/>
            <person name="Copeland A."/>
            <person name="Lucas S."/>
            <person name="Lapidus A."/>
            <person name="Barry K."/>
            <person name="Glavina del Rio T."/>
            <person name="Hammon N."/>
            <person name="Israni S."/>
            <person name="Dalin E."/>
            <person name="Tice H."/>
            <person name="Pitluck S."/>
            <person name="Sims D."/>
            <person name="Brettin T."/>
            <person name="Bruce D."/>
            <person name="Detter J.C."/>
            <person name="Han C."/>
            <person name="Tapia R."/>
            <person name="Brainard J."/>
            <person name="Schmutz J."/>
            <person name="Larimer F."/>
            <person name="Land M."/>
            <person name="Hauser L."/>
            <person name="Kyrpides N."/>
            <person name="Kim E."/>
            <person name="Ensigns S.A."/>
            <person name="Richardson P."/>
        </authorList>
    </citation>
    <scope>NUCLEOTIDE SEQUENCE [LARGE SCALE GENOMIC DNA]</scope>
    <source>
        <strain evidence="16">ATCC BAA-1158 / Py2</strain>
    </source>
</reference>
<gene>
    <name evidence="15" type="ordered locus">Xaut_1186</name>
</gene>
<dbReference type="GO" id="GO:0022904">
    <property type="term" value="P:respiratory electron transport chain"/>
    <property type="evidence" value="ECO:0007669"/>
    <property type="project" value="InterPro"/>
</dbReference>
<dbReference type="InterPro" id="IPR052168">
    <property type="entry name" value="Cytochrome_b561_oxidase"/>
</dbReference>
<comment type="similarity">
    <text evidence="12">Belongs to the cytochrome b561 family.</text>
</comment>
<dbReference type="OrthoDB" id="7280471at2"/>
<keyword evidence="11 13" id="KW-0472">Membrane</keyword>
<dbReference type="Gene3D" id="1.20.950.20">
    <property type="entry name" value="Transmembrane di-heme cytochromes, Chain C"/>
    <property type="match status" value="1"/>
</dbReference>
<evidence type="ECO:0000256" key="13">
    <source>
        <dbReference type="SAM" id="Phobius"/>
    </source>
</evidence>
<keyword evidence="8" id="KW-0249">Electron transport</keyword>
<dbReference type="GO" id="GO:0005886">
    <property type="term" value="C:plasma membrane"/>
    <property type="evidence" value="ECO:0007669"/>
    <property type="project" value="UniProtKB-SubCell"/>
</dbReference>
<evidence type="ECO:0000256" key="12">
    <source>
        <dbReference type="ARBA" id="ARBA00037975"/>
    </source>
</evidence>
<dbReference type="PhylomeDB" id="A7IEJ2"/>
<keyword evidence="9 13" id="KW-1133">Transmembrane helix</keyword>
<evidence type="ECO:0000256" key="3">
    <source>
        <dbReference type="ARBA" id="ARBA00022448"/>
    </source>
</evidence>
<comment type="subcellular location">
    <subcellularLocation>
        <location evidence="2">Cell membrane</location>
        <topology evidence="2">Multi-pass membrane protein</topology>
    </subcellularLocation>
</comment>
<dbReference type="KEGG" id="xau:Xaut_1186"/>
<organism evidence="15 16">
    <name type="scientific">Xanthobacter autotrophicus (strain ATCC BAA-1158 / Py2)</name>
    <dbReference type="NCBI Taxonomy" id="78245"/>
    <lineage>
        <taxon>Bacteria</taxon>
        <taxon>Pseudomonadati</taxon>
        <taxon>Pseudomonadota</taxon>
        <taxon>Alphaproteobacteria</taxon>
        <taxon>Hyphomicrobiales</taxon>
        <taxon>Xanthobacteraceae</taxon>
        <taxon>Xanthobacter</taxon>
    </lineage>
</organism>
<keyword evidence="3" id="KW-0813">Transport</keyword>
<evidence type="ECO:0000256" key="9">
    <source>
        <dbReference type="ARBA" id="ARBA00022989"/>
    </source>
</evidence>
<dbReference type="EMBL" id="CP000781">
    <property type="protein sequence ID" value="ABS66435.1"/>
    <property type="molecule type" value="Genomic_DNA"/>
</dbReference>
<keyword evidence="10" id="KW-0408">Iron</keyword>
<evidence type="ECO:0000256" key="5">
    <source>
        <dbReference type="ARBA" id="ARBA00022617"/>
    </source>
</evidence>
<evidence type="ECO:0000256" key="6">
    <source>
        <dbReference type="ARBA" id="ARBA00022692"/>
    </source>
</evidence>
<keyword evidence="6 13" id="KW-0812">Transmembrane</keyword>
<evidence type="ECO:0000259" key="14">
    <source>
        <dbReference type="Pfam" id="PF01292"/>
    </source>
</evidence>
<feature type="transmembrane region" description="Helical" evidence="13">
    <location>
        <begin position="55"/>
        <end position="73"/>
    </location>
</feature>
<keyword evidence="5" id="KW-0349">Heme</keyword>
<dbReference type="AlphaFoldDB" id="A7IEJ2"/>
<feature type="domain" description="Cytochrome b561 bacterial/Ni-hydrogenase" evidence="14">
    <location>
        <begin position="17"/>
        <end position="188"/>
    </location>
</feature>
<comment type="cofactor">
    <cofactor evidence="1">
        <name>heme b</name>
        <dbReference type="ChEBI" id="CHEBI:60344"/>
    </cofactor>
</comment>